<accession>A0A3L6RPN4</accession>
<reference evidence="2" key="1">
    <citation type="journal article" date="2019" name="Nat. Commun.">
        <title>The genome of broomcorn millet.</title>
        <authorList>
            <person name="Zou C."/>
            <person name="Miki D."/>
            <person name="Li D."/>
            <person name="Tang Q."/>
            <person name="Xiao L."/>
            <person name="Rajput S."/>
            <person name="Deng P."/>
            <person name="Jia W."/>
            <person name="Huang R."/>
            <person name="Zhang M."/>
            <person name="Sun Y."/>
            <person name="Hu J."/>
            <person name="Fu X."/>
            <person name="Schnable P.S."/>
            <person name="Li F."/>
            <person name="Zhang H."/>
            <person name="Feng B."/>
            <person name="Zhu X."/>
            <person name="Liu R."/>
            <person name="Schnable J.C."/>
            <person name="Zhu J.-K."/>
            <person name="Zhang H."/>
        </authorList>
    </citation>
    <scope>NUCLEOTIDE SEQUENCE [LARGE SCALE GENOMIC DNA]</scope>
</reference>
<proteinExistence type="predicted"/>
<evidence type="ECO:0000313" key="1">
    <source>
        <dbReference type="EMBL" id="RLN07113.1"/>
    </source>
</evidence>
<organism evidence="1 2">
    <name type="scientific">Panicum miliaceum</name>
    <name type="common">Proso millet</name>
    <name type="synonym">Broomcorn millet</name>
    <dbReference type="NCBI Taxonomy" id="4540"/>
    <lineage>
        <taxon>Eukaryota</taxon>
        <taxon>Viridiplantae</taxon>
        <taxon>Streptophyta</taxon>
        <taxon>Embryophyta</taxon>
        <taxon>Tracheophyta</taxon>
        <taxon>Spermatophyta</taxon>
        <taxon>Magnoliopsida</taxon>
        <taxon>Liliopsida</taxon>
        <taxon>Poales</taxon>
        <taxon>Poaceae</taxon>
        <taxon>PACMAD clade</taxon>
        <taxon>Panicoideae</taxon>
        <taxon>Panicodae</taxon>
        <taxon>Paniceae</taxon>
        <taxon>Panicinae</taxon>
        <taxon>Panicum</taxon>
        <taxon>Panicum sect. Panicum</taxon>
    </lineage>
</organism>
<dbReference type="OrthoDB" id="10599624at2759"/>
<dbReference type="AlphaFoldDB" id="A0A3L6RPN4"/>
<sequence>MRVQVQFTTPRGAATSTEEYQRRNYAENKSEYNTVIGSLIAQRGNVGFRFLAFKLRAKCSTHCQAGEFSLTWLGLVSVVALTMYRGCDHAHANPVYRFTHGHILNVSSGNLLVWWRSHPCTVSVSLVT</sequence>
<protein>
    <submittedName>
        <fullName evidence="1">Uncharacterized protein</fullName>
    </submittedName>
</protein>
<dbReference type="STRING" id="4540.A0A3L6RPN4"/>
<keyword evidence="2" id="KW-1185">Reference proteome</keyword>
<evidence type="ECO:0000313" key="2">
    <source>
        <dbReference type="Proteomes" id="UP000275267"/>
    </source>
</evidence>
<name>A0A3L6RPN4_PANMI</name>
<dbReference type="EMBL" id="PQIB02000007">
    <property type="protein sequence ID" value="RLN07113.1"/>
    <property type="molecule type" value="Genomic_DNA"/>
</dbReference>
<dbReference type="Proteomes" id="UP000275267">
    <property type="component" value="Unassembled WGS sequence"/>
</dbReference>
<gene>
    <name evidence="1" type="ORF">C2845_PM11G16420</name>
</gene>
<comment type="caution">
    <text evidence="1">The sequence shown here is derived from an EMBL/GenBank/DDBJ whole genome shotgun (WGS) entry which is preliminary data.</text>
</comment>